<proteinExistence type="predicted"/>
<dbReference type="EMBL" id="CADEAL010000571">
    <property type="protein sequence ID" value="CAB1422264.1"/>
    <property type="molecule type" value="Genomic_DNA"/>
</dbReference>
<comment type="caution">
    <text evidence="2">The sequence shown here is derived from an EMBL/GenBank/DDBJ whole genome shotgun (WGS) entry which is preliminary data.</text>
</comment>
<protein>
    <submittedName>
        <fullName evidence="2">Uncharacterized protein</fullName>
    </submittedName>
</protein>
<gene>
    <name evidence="2" type="ORF">PLEPLA_LOCUS10153</name>
</gene>
<feature type="region of interest" description="Disordered" evidence="1">
    <location>
        <begin position="260"/>
        <end position="280"/>
    </location>
</feature>
<sequence>MRFIEPRPRIEAGEHNMHTDSEELPDSGGMVGVGVCGREDDSHWFLKRTGPVTSSRGRIEQLHEQQRIEQQRIEQLHVHLLLRCVRILFQDGERSAVRTLQWRAGESSQVLAQLCADSFGVSDPQQFTLYWRSGGEMRPLPPQAQPQDLAGHSEGGPSLSYLRTDHDFSKMRRLTRGGAVDLSESCVVSRRGSGLVKTLLRTRTSLGGLSPERRRPPDVDSFIWISVEKNPSPPSSSTGSGTDKRPLALRRVSSVLLYRVGDRQASSRSETRLQRPTDSN</sequence>
<keyword evidence="3" id="KW-1185">Reference proteome</keyword>
<accession>A0A9N7U1X5</accession>
<evidence type="ECO:0000313" key="2">
    <source>
        <dbReference type="EMBL" id="CAB1422264.1"/>
    </source>
</evidence>
<feature type="compositionally biased region" description="Basic and acidic residues" evidence="1">
    <location>
        <begin position="269"/>
        <end position="280"/>
    </location>
</feature>
<feature type="compositionally biased region" description="Basic and acidic residues" evidence="1">
    <location>
        <begin position="1"/>
        <end position="21"/>
    </location>
</feature>
<dbReference type="Proteomes" id="UP001153269">
    <property type="component" value="Unassembled WGS sequence"/>
</dbReference>
<evidence type="ECO:0000256" key="1">
    <source>
        <dbReference type="SAM" id="MobiDB-lite"/>
    </source>
</evidence>
<name>A0A9N7U1X5_PLEPL</name>
<feature type="region of interest" description="Disordered" evidence="1">
    <location>
        <begin position="134"/>
        <end position="162"/>
    </location>
</feature>
<dbReference type="AlphaFoldDB" id="A0A9N7U1X5"/>
<organism evidence="2 3">
    <name type="scientific">Pleuronectes platessa</name>
    <name type="common">European plaice</name>
    <dbReference type="NCBI Taxonomy" id="8262"/>
    <lineage>
        <taxon>Eukaryota</taxon>
        <taxon>Metazoa</taxon>
        <taxon>Chordata</taxon>
        <taxon>Craniata</taxon>
        <taxon>Vertebrata</taxon>
        <taxon>Euteleostomi</taxon>
        <taxon>Actinopterygii</taxon>
        <taxon>Neopterygii</taxon>
        <taxon>Teleostei</taxon>
        <taxon>Neoteleostei</taxon>
        <taxon>Acanthomorphata</taxon>
        <taxon>Carangaria</taxon>
        <taxon>Pleuronectiformes</taxon>
        <taxon>Pleuronectoidei</taxon>
        <taxon>Pleuronectidae</taxon>
        <taxon>Pleuronectes</taxon>
    </lineage>
</organism>
<reference evidence="2" key="1">
    <citation type="submission" date="2020-03" db="EMBL/GenBank/DDBJ databases">
        <authorList>
            <person name="Weist P."/>
        </authorList>
    </citation>
    <scope>NUCLEOTIDE SEQUENCE</scope>
</reference>
<feature type="region of interest" description="Disordered" evidence="1">
    <location>
        <begin position="1"/>
        <end position="27"/>
    </location>
</feature>
<evidence type="ECO:0000313" key="3">
    <source>
        <dbReference type="Proteomes" id="UP001153269"/>
    </source>
</evidence>
<feature type="region of interest" description="Disordered" evidence="1">
    <location>
        <begin position="229"/>
        <end position="248"/>
    </location>
</feature>